<reference evidence="2" key="2">
    <citation type="submission" date="2020-05" db="UniProtKB">
        <authorList>
            <consortium name="EnsemblMetazoa"/>
        </authorList>
    </citation>
    <scope>IDENTIFICATION</scope>
    <source>
        <strain evidence="2">IAEA</strain>
    </source>
</reference>
<keyword evidence="1" id="KW-0472">Membrane</keyword>
<evidence type="ECO:0000313" key="3">
    <source>
        <dbReference type="Proteomes" id="UP000092460"/>
    </source>
</evidence>
<reference evidence="3" key="1">
    <citation type="submission" date="2015-01" db="EMBL/GenBank/DDBJ databases">
        <authorList>
            <person name="Aksoy S."/>
            <person name="Warren W."/>
            <person name="Wilson R.K."/>
        </authorList>
    </citation>
    <scope>NUCLEOTIDE SEQUENCE [LARGE SCALE GENOMIC DNA]</scope>
    <source>
        <strain evidence="3">IAEA</strain>
    </source>
</reference>
<keyword evidence="3" id="KW-1185">Reference proteome</keyword>
<proteinExistence type="predicted"/>
<dbReference type="EMBL" id="JXJN01004576">
    <property type="status" value="NOT_ANNOTATED_CDS"/>
    <property type="molecule type" value="Genomic_DNA"/>
</dbReference>
<accession>A0A1B0AW99</accession>
<sequence length="152" mass="17004">MTLIFVLFLISFFNLLVYPLNIIPLFALESVSYFLSGSERTKLETKKLELSKSGRSIGKQNKTRKHVRAETKSSFKAISAVVVGSVPERCSTLNGLYDLKTLDYKMKYLINLLGSSAQGFCVVLFLSVILDSFFTNQKSGPFFVGKPSSRQL</sequence>
<dbReference type="AlphaFoldDB" id="A0A1B0AW99"/>
<feature type="transmembrane region" description="Helical" evidence="1">
    <location>
        <begin position="108"/>
        <end position="130"/>
    </location>
</feature>
<dbReference type="EnsemblMetazoa" id="GPPI010830-RA">
    <property type="protein sequence ID" value="GPPI010830-PA"/>
    <property type="gene ID" value="GPPI010830"/>
</dbReference>
<dbReference type="EMBL" id="JXJN01004577">
    <property type="status" value="NOT_ANNOTATED_CDS"/>
    <property type="molecule type" value="Genomic_DNA"/>
</dbReference>
<protein>
    <submittedName>
        <fullName evidence="2">Uncharacterized protein</fullName>
    </submittedName>
</protein>
<dbReference type="EMBL" id="JXJN01004578">
    <property type="status" value="NOT_ANNOTATED_CDS"/>
    <property type="molecule type" value="Genomic_DNA"/>
</dbReference>
<dbReference type="VEuPathDB" id="VectorBase:GPPI010830"/>
<feature type="transmembrane region" description="Helical" evidence="1">
    <location>
        <begin position="6"/>
        <end position="28"/>
    </location>
</feature>
<evidence type="ECO:0000313" key="2">
    <source>
        <dbReference type="EnsemblMetazoa" id="GPPI010830-PA"/>
    </source>
</evidence>
<keyword evidence="1" id="KW-0812">Transmembrane</keyword>
<organism evidence="2 3">
    <name type="scientific">Glossina palpalis gambiensis</name>
    <dbReference type="NCBI Taxonomy" id="67801"/>
    <lineage>
        <taxon>Eukaryota</taxon>
        <taxon>Metazoa</taxon>
        <taxon>Ecdysozoa</taxon>
        <taxon>Arthropoda</taxon>
        <taxon>Hexapoda</taxon>
        <taxon>Insecta</taxon>
        <taxon>Pterygota</taxon>
        <taxon>Neoptera</taxon>
        <taxon>Endopterygota</taxon>
        <taxon>Diptera</taxon>
        <taxon>Brachycera</taxon>
        <taxon>Muscomorpha</taxon>
        <taxon>Hippoboscoidea</taxon>
        <taxon>Glossinidae</taxon>
        <taxon>Glossina</taxon>
    </lineage>
</organism>
<name>A0A1B0AW99_9MUSC</name>
<dbReference type="Proteomes" id="UP000092460">
    <property type="component" value="Unassembled WGS sequence"/>
</dbReference>
<evidence type="ECO:0000256" key="1">
    <source>
        <dbReference type="SAM" id="Phobius"/>
    </source>
</evidence>
<keyword evidence="1" id="KW-1133">Transmembrane helix</keyword>